<dbReference type="GO" id="GO:0003934">
    <property type="term" value="F:GTP cyclohydrolase I activity"/>
    <property type="evidence" value="ECO:0007669"/>
    <property type="project" value="UniProtKB-EC"/>
</dbReference>
<proteinExistence type="inferred from homology"/>
<dbReference type="InterPro" id="IPR036069">
    <property type="entry name" value="DUF34/NIF3_sf"/>
</dbReference>
<gene>
    <name evidence="3" type="ORF">LMG7974_01080</name>
</gene>
<evidence type="ECO:0000256" key="1">
    <source>
        <dbReference type="ARBA" id="ARBA00006964"/>
    </source>
</evidence>
<comment type="caution">
    <text evidence="3">The sequence shown here is derived from an EMBL/GenBank/DDBJ whole genome shotgun (WGS) entry which is preliminary data.</text>
</comment>
<evidence type="ECO:0000313" key="4">
    <source>
        <dbReference type="Proteomes" id="UP000789803"/>
    </source>
</evidence>
<dbReference type="Proteomes" id="UP000789803">
    <property type="component" value="Unassembled WGS sequence"/>
</dbReference>
<keyword evidence="2" id="KW-0479">Metal-binding</keyword>
<sequence>MIKIGEIYKFLDEIAPFDTQEAWDNSGLLIGSFDDEIERIYLALDIDSEFLQNAMPNSLIIAHHPLIFKGLKSLDFTRYPSNLINLMIKKNISLIAAHTNYDKAVLNEYFVSEVLGLKITQKDEFLAYTDIDMSFDELVKFVKAKMNLEILRCVRAKERVKRIAVCTGSGGDMINLVKADAFLTGDLKYHQALEAKENLLNLIDIGHYESEAYFGASLAKYLQNFKIEVIISNSKNPFTYY</sequence>
<organism evidence="3 4">
    <name type="scientific">Campylobacter majalis</name>
    <dbReference type="NCBI Taxonomy" id="2790656"/>
    <lineage>
        <taxon>Bacteria</taxon>
        <taxon>Pseudomonadati</taxon>
        <taxon>Campylobacterota</taxon>
        <taxon>Epsilonproteobacteria</taxon>
        <taxon>Campylobacterales</taxon>
        <taxon>Campylobacteraceae</taxon>
        <taxon>Campylobacter</taxon>
    </lineage>
</organism>
<protein>
    <submittedName>
        <fullName evidence="3">GTP cyclohydrolase 1 type 2</fullName>
        <ecNumber evidence="3">3.5.4.16</ecNumber>
    </submittedName>
</protein>
<dbReference type="EMBL" id="CAJHOF010000008">
    <property type="protein sequence ID" value="CAD7288608.1"/>
    <property type="molecule type" value="Genomic_DNA"/>
</dbReference>
<dbReference type="NCBIfam" id="TIGR00486">
    <property type="entry name" value="YbgI_SA1388"/>
    <property type="match status" value="1"/>
</dbReference>
<keyword evidence="4" id="KW-1185">Reference proteome</keyword>
<dbReference type="SUPFAM" id="SSF102705">
    <property type="entry name" value="NIF3 (NGG1p interacting factor 3)-like"/>
    <property type="match status" value="1"/>
</dbReference>
<accession>A0ABM8Q722</accession>
<dbReference type="PANTHER" id="PTHR13799:SF14">
    <property type="entry name" value="GTP CYCLOHYDROLASE 1 TYPE 2 HOMOLOG"/>
    <property type="match status" value="1"/>
</dbReference>
<dbReference type="EC" id="3.5.4.16" evidence="3"/>
<keyword evidence="3" id="KW-0378">Hydrolase</keyword>
<name>A0ABM8Q722_9BACT</name>
<dbReference type="PANTHER" id="PTHR13799">
    <property type="entry name" value="NGG1 INTERACTING FACTOR 3"/>
    <property type="match status" value="1"/>
</dbReference>
<dbReference type="Gene3D" id="3.40.1390.30">
    <property type="entry name" value="NIF3 (NGG1p interacting factor 3)-like"/>
    <property type="match status" value="2"/>
</dbReference>
<evidence type="ECO:0000313" key="3">
    <source>
        <dbReference type="EMBL" id="CAD7288608.1"/>
    </source>
</evidence>
<reference evidence="3 4" key="1">
    <citation type="submission" date="2020-11" db="EMBL/GenBank/DDBJ databases">
        <authorList>
            <person name="Peeters C."/>
        </authorList>
    </citation>
    <scope>NUCLEOTIDE SEQUENCE [LARGE SCALE GENOMIC DNA]</scope>
    <source>
        <strain evidence="3 4">LMG 7974</strain>
    </source>
</reference>
<comment type="similarity">
    <text evidence="1">Belongs to the GTP cyclohydrolase I type 2/NIF3 family.</text>
</comment>
<dbReference type="InterPro" id="IPR002678">
    <property type="entry name" value="DUF34/NIF3"/>
</dbReference>
<evidence type="ECO:0000256" key="2">
    <source>
        <dbReference type="ARBA" id="ARBA00022723"/>
    </source>
</evidence>
<dbReference type="Pfam" id="PF01784">
    <property type="entry name" value="DUF34_NIF3"/>
    <property type="match status" value="1"/>
</dbReference>